<keyword evidence="3" id="KW-0480">Metal-thiolate cluster</keyword>
<dbReference type="Pfam" id="PF02068">
    <property type="entry name" value="Metallothio_PEC"/>
    <property type="match status" value="1"/>
</dbReference>
<comment type="caution">
    <text evidence="4">The sequence shown here is derived from an EMBL/GenBank/DDBJ whole genome shotgun (WGS) entry which is preliminary data.</text>
</comment>
<comment type="similarity">
    <text evidence="1">Belongs to the metallothionein superfamily. Type 15 family.</text>
</comment>
<dbReference type="PRINTS" id="PR00877">
    <property type="entry name" value="MTPLANTPEC"/>
</dbReference>
<reference evidence="4" key="1">
    <citation type="submission" date="2019-07" db="EMBL/GenBank/DDBJ databases">
        <authorList>
            <person name="Dittberner H."/>
        </authorList>
    </citation>
    <scope>NUCLEOTIDE SEQUENCE [LARGE SCALE GENOMIC DNA]</scope>
</reference>
<dbReference type="PANTHER" id="PTHR48198">
    <property type="entry name" value="EC PROTEIN HOMOLOG"/>
    <property type="match status" value="1"/>
</dbReference>
<dbReference type="PANTHER" id="PTHR48198:SF1">
    <property type="entry name" value="METALLOTHIONEIN-LIKE PROTEIN 4A-RELATED"/>
    <property type="match status" value="1"/>
</dbReference>
<sequence>MADTGKGSSGASCNDRCGCPAPCPGGESCRCMMRSEASGGDQVQEMCPCGEQCSCNPCTCTKTRTSAKAKSSCTCGEGCTCATCAA</sequence>
<keyword evidence="5" id="KW-1185">Reference proteome</keyword>
<dbReference type="GO" id="GO:0008270">
    <property type="term" value="F:zinc ion binding"/>
    <property type="evidence" value="ECO:0007669"/>
    <property type="project" value="InterPro"/>
</dbReference>
<proteinExistence type="inferred from homology"/>
<name>A0A565C4R9_9BRAS</name>
<evidence type="ECO:0000313" key="4">
    <source>
        <dbReference type="EMBL" id="VVB08578.1"/>
    </source>
</evidence>
<dbReference type="Proteomes" id="UP000489600">
    <property type="component" value="Unassembled WGS sequence"/>
</dbReference>
<protein>
    <submittedName>
        <fullName evidence="4">Uncharacterized protein</fullName>
    </submittedName>
</protein>
<keyword evidence="2" id="KW-0479">Metal-binding</keyword>
<accession>A0A565C4R9</accession>
<dbReference type="EMBL" id="CABITT030000006">
    <property type="protein sequence ID" value="VVB08578.1"/>
    <property type="molecule type" value="Genomic_DNA"/>
</dbReference>
<evidence type="ECO:0000313" key="5">
    <source>
        <dbReference type="Proteomes" id="UP000489600"/>
    </source>
</evidence>
<dbReference type="AlphaFoldDB" id="A0A565C4R9"/>
<evidence type="ECO:0000256" key="3">
    <source>
        <dbReference type="ARBA" id="ARBA00022851"/>
    </source>
</evidence>
<dbReference type="OrthoDB" id="1929463at2759"/>
<evidence type="ECO:0000256" key="2">
    <source>
        <dbReference type="ARBA" id="ARBA00022723"/>
    </source>
</evidence>
<gene>
    <name evidence="4" type="ORF">ANE_LOCUS19022</name>
</gene>
<dbReference type="InterPro" id="IPR000316">
    <property type="entry name" value="Metallthion_15"/>
</dbReference>
<organism evidence="4 5">
    <name type="scientific">Arabis nemorensis</name>
    <dbReference type="NCBI Taxonomy" id="586526"/>
    <lineage>
        <taxon>Eukaryota</taxon>
        <taxon>Viridiplantae</taxon>
        <taxon>Streptophyta</taxon>
        <taxon>Embryophyta</taxon>
        <taxon>Tracheophyta</taxon>
        <taxon>Spermatophyta</taxon>
        <taxon>Magnoliopsida</taxon>
        <taxon>eudicotyledons</taxon>
        <taxon>Gunneridae</taxon>
        <taxon>Pentapetalae</taxon>
        <taxon>rosids</taxon>
        <taxon>malvids</taxon>
        <taxon>Brassicales</taxon>
        <taxon>Brassicaceae</taxon>
        <taxon>Arabideae</taxon>
        <taxon>Arabis</taxon>
    </lineage>
</organism>
<evidence type="ECO:0000256" key="1">
    <source>
        <dbReference type="ARBA" id="ARBA00005802"/>
    </source>
</evidence>